<dbReference type="Gene3D" id="3.30.540.30">
    <property type="match status" value="2"/>
</dbReference>
<dbReference type="VEuPathDB" id="FungiDB:CCM_08520"/>
<dbReference type="Pfam" id="PF03571">
    <property type="entry name" value="Peptidase_M49"/>
    <property type="match status" value="1"/>
</dbReference>
<name>G3JRC6_CORMM</name>
<dbReference type="OrthoDB" id="4694525at2759"/>
<gene>
    <name evidence="3" type="ORF">CCM_08520</name>
</gene>
<sequence>MGSPGSSHHAVTTYQLSIQEVFDRLSQNEKLYAHHLSHAAWHGSKIILRQTSFEGVGIFDFILELHKACEGEWHRFVQLLGISAEEMEQFLDYSGMFMSRLNNFCGEGDRKIVPQVSADTLRKMASISSAATTALESIIDQMLSPAPYTLSLADSTYYPGSSKITKDEIAAVARVMERNAIEPENTRISKRVEDGHVFYDILQASAHTNTELESHLKGSAIPIQDLQLGSEGPQWNNATVRLRRGDHSDEISKICEHISKAIRFSANDTQAHMLMDYLESFTTGSLEAYRRSMKRWVRDYNPRVEIIFGFVEPYRDPYGVRCEWRGVISVADLQETAKLSTLVENSTEFIRKLPWAVSDVNDGKGPFEKSEFQAPHFSIVHALSFVCSNVWEASNVPNYNDIRETCGFKNIVYANRMSANADPNRPFHWVHPSQEHEFKRINHIIRFITTSIHELLGHGTGKLISETIAGVYNFDHNNPPVNSLTGKPIVSWYRPGQTWTSVFEKLAGTVEECRAMLISYYLGQGKDMLSMYGYDDDSDIKADELIYNMYLHIGVEGLRALQAFNVEEQAWGSPHANANYAIFKHLMADADGLFTVHSDATAGVLHVHVDRSKIATHGKSSIGRILHNIHVWRCTADVDACRPFYESLSAVDGEYEVWRQIVASKPEPPWKFVQANTFLNDDGQVELRVYSESNEGIIQSFADRGI</sequence>
<dbReference type="OMA" id="HEMIGKL"/>
<dbReference type="AlphaFoldDB" id="G3JRC6"/>
<dbReference type="PANTHER" id="PTHR23422:SF11">
    <property type="entry name" value="DIPEPTIDYL PEPTIDASE 3"/>
    <property type="match status" value="1"/>
</dbReference>
<evidence type="ECO:0000313" key="3">
    <source>
        <dbReference type="EMBL" id="EGX88476.1"/>
    </source>
</evidence>
<keyword evidence="2" id="KW-0378">Hydrolase</keyword>
<dbReference type="RefSeq" id="XP_006673721.1">
    <property type="nucleotide sequence ID" value="XM_006673658.1"/>
</dbReference>
<accession>G3JRC6</accession>
<dbReference type="HOGENOM" id="CLU_011977_1_0_1"/>
<dbReference type="eggNOG" id="KOG3675">
    <property type="taxonomic scope" value="Eukaryota"/>
</dbReference>
<keyword evidence="4" id="KW-1185">Reference proteome</keyword>
<dbReference type="EMBL" id="JH126405">
    <property type="protein sequence ID" value="EGX88476.1"/>
    <property type="molecule type" value="Genomic_DNA"/>
</dbReference>
<dbReference type="InterPro" id="IPR039461">
    <property type="entry name" value="Peptidase_M49"/>
</dbReference>
<dbReference type="KEGG" id="cmt:CCM_08520"/>
<dbReference type="GO" id="GO:0005737">
    <property type="term" value="C:cytoplasm"/>
    <property type="evidence" value="ECO:0007669"/>
    <property type="project" value="TreeGrafter"/>
</dbReference>
<dbReference type="GO" id="GO:0008239">
    <property type="term" value="F:dipeptidyl-peptidase activity"/>
    <property type="evidence" value="ECO:0007669"/>
    <property type="project" value="TreeGrafter"/>
</dbReference>
<dbReference type="GO" id="GO:0046872">
    <property type="term" value="F:metal ion binding"/>
    <property type="evidence" value="ECO:0007669"/>
    <property type="project" value="UniProtKB-KW"/>
</dbReference>
<protein>
    <submittedName>
        <fullName evidence="3">Dipeptidyl peptidase III</fullName>
    </submittedName>
</protein>
<evidence type="ECO:0000256" key="2">
    <source>
        <dbReference type="ARBA" id="ARBA00022801"/>
    </source>
</evidence>
<proteinExistence type="predicted"/>
<dbReference type="InParanoid" id="G3JRC6"/>
<evidence type="ECO:0000256" key="1">
    <source>
        <dbReference type="ARBA" id="ARBA00022723"/>
    </source>
</evidence>
<evidence type="ECO:0000313" key="4">
    <source>
        <dbReference type="Proteomes" id="UP000001610"/>
    </source>
</evidence>
<keyword evidence="1" id="KW-0479">Metal-binding</keyword>
<dbReference type="PANTHER" id="PTHR23422">
    <property type="entry name" value="DIPEPTIDYL PEPTIDASE III-RELATED"/>
    <property type="match status" value="1"/>
</dbReference>
<organism evidence="3 4">
    <name type="scientific">Cordyceps militaris (strain CM01)</name>
    <name type="common">Caterpillar fungus</name>
    <dbReference type="NCBI Taxonomy" id="983644"/>
    <lineage>
        <taxon>Eukaryota</taxon>
        <taxon>Fungi</taxon>
        <taxon>Dikarya</taxon>
        <taxon>Ascomycota</taxon>
        <taxon>Pezizomycotina</taxon>
        <taxon>Sordariomycetes</taxon>
        <taxon>Hypocreomycetidae</taxon>
        <taxon>Hypocreales</taxon>
        <taxon>Cordycipitaceae</taxon>
        <taxon>Cordyceps</taxon>
    </lineage>
</organism>
<dbReference type="Proteomes" id="UP000001610">
    <property type="component" value="Unassembled WGS sequence"/>
</dbReference>
<dbReference type="GeneID" id="18170527"/>
<reference evidence="3 4" key="1">
    <citation type="journal article" date="2011" name="Genome Biol.">
        <title>Genome sequence of the insect pathogenic fungus Cordyceps militaris, a valued traditional Chinese medicine.</title>
        <authorList>
            <person name="Zheng P."/>
            <person name="Xia Y."/>
            <person name="Xiao G."/>
            <person name="Xiong C."/>
            <person name="Hu X."/>
            <person name="Zhang S."/>
            <person name="Zheng H."/>
            <person name="Huang Y."/>
            <person name="Zhou Y."/>
            <person name="Wang S."/>
            <person name="Zhao G.P."/>
            <person name="Liu X."/>
            <person name="St Leger R.J."/>
            <person name="Wang C."/>
        </authorList>
    </citation>
    <scope>NUCLEOTIDE SEQUENCE [LARGE SCALE GENOMIC DNA]</scope>
    <source>
        <strain evidence="3 4">CM01</strain>
    </source>
</reference>